<dbReference type="Proteomes" id="UP000224854">
    <property type="component" value="Unassembled WGS sequence"/>
</dbReference>
<dbReference type="GO" id="GO:0017119">
    <property type="term" value="C:Golgi transport complex"/>
    <property type="evidence" value="ECO:0007669"/>
    <property type="project" value="InterPro"/>
</dbReference>
<feature type="compositionally biased region" description="Polar residues" evidence="8">
    <location>
        <begin position="735"/>
        <end position="744"/>
    </location>
</feature>
<dbReference type="Pfam" id="PF08700">
    <property type="entry name" value="VPS51_Exo84_N"/>
    <property type="match status" value="1"/>
</dbReference>
<evidence type="ECO:0000256" key="1">
    <source>
        <dbReference type="ARBA" id="ARBA00004395"/>
    </source>
</evidence>
<gene>
    <name evidence="9" type="ORF">CDD82_3821</name>
</gene>
<evidence type="ECO:0000313" key="10">
    <source>
        <dbReference type="Proteomes" id="UP000224854"/>
    </source>
</evidence>
<dbReference type="GO" id="GO:0000139">
    <property type="term" value="C:Golgi membrane"/>
    <property type="evidence" value="ECO:0007669"/>
    <property type="project" value="UniProtKB-SubCell"/>
</dbReference>
<comment type="subcellular location">
    <subcellularLocation>
        <location evidence="1">Golgi apparatus membrane</location>
        <topology evidence="1">Peripheral membrane protein</topology>
    </subcellularLocation>
</comment>
<evidence type="ECO:0000256" key="6">
    <source>
        <dbReference type="ARBA" id="ARBA00023034"/>
    </source>
</evidence>
<dbReference type="OrthoDB" id="46189at2759"/>
<keyword evidence="10" id="KW-1185">Reference proteome</keyword>
<dbReference type="PANTHER" id="PTHR31658:SF0">
    <property type="entry name" value="CONSERVED OLIGOMERIC GOLGI COMPLEX SUBUNIT 1"/>
    <property type="match status" value="1"/>
</dbReference>
<evidence type="ECO:0000256" key="5">
    <source>
        <dbReference type="ARBA" id="ARBA00022927"/>
    </source>
</evidence>
<keyword evidence="5" id="KW-0653">Protein transport</keyword>
<keyword evidence="4" id="KW-0813">Transport</keyword>
<feature type="region of interest" description="Disordered" evidence="8">
    <location>
        <begin position="680"/>
        <end position="767"/>
    </location>
</feature>
<accession>A0A2C5ZRM4</accession>
<comment type="caution">
    <text evidence="9">The sequence shown here is derived from an EMBL/GenBank/DDBJ whole genome shotgun (WGS) entry which is preliminary data.</text>
</comment>
<keyword evidence="7" id="KW-0472">Membrane</keyword>
<dbReference type="EMBL" id="NJEU01000003">
    <property type="protein sequence ID" value="PHH83747.1"/>
    <property type="molecule type" value="Genomic_DNA"/>
</dbReference>
<feature type="compositionally biased region" description="Basic and acidic residues" evidence="8">
    <location>
        <begin position="680"/>
        <end position="732"/>
    </location>
</feature>
<keyword evidence="6" id="KW-0333">Golgi apparatus</keyword>
<dbReference type="InterPro" id="IPR033370">
    <property type="entry name" value="COG1"/>
</dbReference>
<name>A0A2C5ZRM4_9HYPO</name>
<evidence type="ECO:0000256" key="8">
    <source>
        <dbReference type="SAM" id="MobiDB-lite"/>
    </source>
</evidence>
<evidence type="ECO:0000256" key="7">
    <source>
        <dbReference type="ARBA" id="ARBA00023136"/>
    </source>
</evidence>
<evidence type="ECO:0000256" key="4">
    <source>
        <dbReference type="ARBA" id="ARBA00022448"/>
    </source>
</evidence>
<dbReference type="GO" id="GO:0006891">
    <property type="term" value="P:intra-Golgi vesicle-mediated transport"/>
    <property type="evidence" value="ECO:0007669"/>
    <property type="project" value="InterPro"/>
</dbReference>
<dbReference type="GO" id="GO:0015031">
    <property type="term" value="P:protein transport"/>
    <property type="evidence" value="ECO:0007669"/>
    <property type="project" value="UniProtKB-KW"/>
</dbReference>
<evidence type="ECO:0000256" key="2">
    <source>
        <dbReference type="ARBA" id="ARBA00006653"/>
    </source>
</evidence>
<comment type="similarity">
    <text evidence="2">Belongs to the COG1 family.</text>
</comment>
<dbReference type="AlphaFoldDB" id="A0A2C5ZRM4"/>
<dbReference type="PANTHER" id="PTHR31658">
    <property type="entry name" value="CONSERVED OLIGOMERIC GOLGI COMPLEX SUBUNIT 1"/>
    <property type="match status" value="1"/>
</dbReference>
<organism evidence="9 10">
    <name type="scientific">Ophiocordyceps australis</name>
    <dbReference type="NCBI Taxonomy" id="1399860"/>
    <lineage>
        <taxon>Eukaryota</taxon>
        <taxon>Fungi</taxon>
        <taxon>Dikarya</taxon>
        <taxon>Ascomycota</taxon>
        <taxon>Pezizomycotina</taxon>
        <taxon>Sordariomycetes</taxon>
        <taxon>Hypocreomycetidae</taxon>
        <taxon>Hypocreales</taxon>
        <taxon>Ophiocordycipitaceae</taxon>
        <taxon>Ophiocordyceps</taxon>
    </lineage>
</organism>
<evidence type="ECO:0000256" key="3">
    <source>
        <dbReference type="ARBA" id="ARBA00020978"/>
    </source>
</evidence>
<proteinExistence type="inferred from homology"/>
<sequence length="841" mass="92654">MAAAPDLSTVTSSAQIFSANYTLPQIRSIHKSLHAQADDKANRLRTQVGGSYRELLGTADTIVRMRSDNERLQELLCRMADGCGSQVVARKVDGLAKFKAACNDAGLGRVARWKLLDACELVVGRELRQQGQGLVLAAKVWVLERLLVKSVAEDDEARVKGAKRTLSTLRRRLTTSINKALEQVRDDTDVGHVLEALCAYSLVTSSGAKDVMRHFLAVRKEAMGLAFASQQDHHAPLRDDSVMASLKLYSQTLLDVQALVPEKLAPALASLKGHALLDDDALKQMQGLRLDLYRGWCSDQVGCFTPFIRHDDLDGRQAKEMLDAWDSQSSKLVVDGLNKALEHMSDLKSIMGLRTRLVQLWIQRSSRIRGIDPSDMQDELRSAINARMLALIEDTVSKLHLVASEVKATLDSWHEGVSDKHASLWDDDGYDAALASGAGPFFHEVVSRLHGRNDAVSRALGCYTSWLQVIDSVRSAVAQLGQQRWENDVDEVEDEETILQRQQRLSRDDPRTLNARLDSCINDAFAKLGAQVDALWHEHADAAASGAMAMYIVRVLRDIRSQLPREHTSLSRFGLASVPALHTRIVTHVSTLALDDFAAALHGHYRRGAVQGRVLWEGDAALPNQPSPTIFALLHALALAMARAGSDLWTRAAVAALKRHACSQVCLSWEKQLHVFEANKHHQSLPKEQDNKDTTAPRETSDVANLDEAREQQSSSEHNDKAAHQKQGDAAHQDTAPSEANSPPQDDPEASKPKDAGNPPDDTAPTLTPQDLQILAIQSVFDLEFLLCSIGNISASPAPDLTRLEDLVFAHTHLDSLARQRIAQSAKNYWHRTNLLFGLLA</sequence>
<evidence type="ECO:0000313" key="9">
    <source>
        <dbReference type="EMBL" id="PHH83747.1"/>
    </source>
</evidence>
<reference evidence="9 10" key="1">
    <citation type="submission" date="2017-06" db="EMBL/GenBank/DDBJ databases">
        <title>Ant-infecting Ophiocordyceps genomes reveal a high diversity of potential behavioral manipulation genes and a possible major role for enterotoxins.</title>
        <authorList>
            <person name="De Bekker C."/>
            <person name="Evans H.C."/>
            <person name="Brachmann A."/>
            <person name="Hughes D.P."/>
        </authorList>
    </citation>
    <scope>NUCLEOTIDE SEQUENCE [LARGE SCALE GENOMIC DNA]</scope>
    <source>
        <strain evidence="9 10">1348a</strain>
    </source>
</reference>
<protein>
    <recommendedName>
        <fullName evidence="3">Conserved oligomeric Golgi complex subunit 1</fullName>
    </recommendedName>
</protein>